<dbReference type="PANTHER" id="PTHR11261">
    <property type="entry name" value="INTERPHOTORECEPTOR RETINOID-BINDING PROTEIN"/>
    <property type="match status" value="1"/>
</dbReference>
<dbReference type="PANTHER" id="PTHR11261:SF3">
    <property type="entry name" value="RETINOL-BINDING PROTEIN 3"/>
    <property type="match status" value="1"/>
</dbReference>
<evidence type="ECO:0000313" key="2">
    <source>
        <dbReference type="EMBL" id="NAS13875.1"/>
    </source>
</evidence>
<dbReference type="PROSITE" id="PS51257">
    <property type="entry name" value="PROKAR_LIPOPROTEIN"/>
    <property type="match status" value="1"/>
</dbReference>
<dbReference type="InterPro" id="IPR005151">
    <property type="entry name" value="Tail-specific_protease"/>
</dbReference>
<protein>
    <recommendedName>
        <fullName evidence="1">Tail specific protease domain-containing protein</fullName>
    </recommendedName>
</protein>
<feature type="domain" description="Tail specific protease" evidence="1">
    <location>
        <begin position="253"/>
        <end position="443"/>
    </location>
</feature>
<dbReference type="EMBL" id="WXYO01000008">
    <property type="protein sequence ID" value="NAS13875.1"/>
    <property type="molecule type" value="Genomic_DNA"/>
</dbReference>
<evidence type="ECO:0000313" key="3">
    <source>
        <dbReference type="Proteomes" id="UP000475249"/>
    </source>
</evidence>
<dbReference type="Pfam" id="PF03572">
    <property type="entry name" value="Peptidase_S41"/>
    <property type="match status" value="1"/>
</dbReference>
<sequence length="475" mass="54176">MRHLYPLALLLAIIISSCQPNEKEKNNSVNGIWESIGSGWVLQIQDSAAYSLYDITSISCLPNRIGAFEEIQEVLKIKNDTLSLLKGVMTYNFVRQNTLPEVCLSTPEAAKQDDPLYNFEVFAETVREHYAFFKLNNLRWDELYEQQKDRLAKDPTDVKLYLTIEEILEKLNDNHAYLEATEDVYEAVDSSSEDSSETNDEQLPEYGDFQVAQMVAKHHMQEEMTEDSWLIQWGKLNETTGYIQLKAMWLYADLDIPKALIEKQGYVDAYVTTFHQMYEGAYIEKEVFGVRKIMDKVMEDLSQTTSMVIDVRFNGGGQDAVNFEILRRFNPERRKVVMTRLKHGKKFSPLQSLFLEASPKAYTNPVYVLTSQQTGSAAEALAIGAISLPHFTIIGSNTQGALSTALEKSLPNGWAFSISNEIYMDKDGNSYENVGVPPDYRLNYPEDRQDFFRSVVNNLEKDKADILEAIEALDK</sequence>
<dbReference type="Gene3D" id="3.90.226.10">
    <property type="entry name" value="2-enoyl-CoA Hydratase, Chain A, domain 1"/>
    <property type="match status" value="1"/>
</dbReference>
<dbReference type="Proteomes" id="UP000475249">
    <property type="component" value="Unassembled WGS sequence"/>
</dbReference>
<dbReference type="Gene3D" id="3.30.750.44">
    <property type="match status" value="1"/>
</dbReference>
<reference evidence="2 3" key="1">
    <citation type="submission" date="2020-01" db="EMBL/GenBank/DDBJ databases">
        <title>Bacteria diversity of Porities sp.</title>
        <authorList>
            <person name="Wang G."/>
        </authorList>
    </citation>
    <scope>NUCLEOTIDE SEQUENCE [LARGE SCALE GENOMIC DNA]</scope>
    <source>
        <strain evidence="2 3">R33</strain>
    </source>
</reference>
<dbReference type="RefSeq" id="WP_161436918.1">
    <property type="nucleotide sequence ID" value="NZ_WXYO01000008.1"/>
</dbReference>
<gene>
    <name evidence="2" type="ORF">GTQ38_17810</name>
</gene>
<dbReference type="SMART" id="SM00245">
    <property type="entry name" value="TSPc"/>
    <property type="match status" value="1"/>
</dbReference>
<dbReference type="GO" id="GO:0008236">
    <property type="term" value="F:serine-type peptidase activity"/>
    <property type="evidence" value="ECO:0007669"/>
    <property type="project" value="InterPro"/>
</dbReference>
<comment type="caution">
    <text evidence="2">The sequence shown here is derived from an EMBL/GenBank/DDBJ whole genome shotgun (WGS) entry which is preliminary data.</text>
</comment>
<evidence type="ECO:0000259" key="1">
    <source>
        <dbReference type="SMART" id="SM00245"/>
    </source>
</evidence>
<name>A0A6L9EGQ5_9FLAO</name>
<proteinExistence type="predicted"/>
<organism evidence="2 3">
    <name type="scientific">Poritiphilus flavus</name>
    <dbReference type="NCBI Taxonomy" id="2697053"/>
    <lineage>
        <taxon>Bacteria</taxon>
        <taxon>Pseudomonadati</taxon>
        <taxon>Bacteroidota</taxon>
        <taxon>Flavobacteriia</taxon>
        <taxon>Flavobacteriales</taxon>
        <taxon>Flavobacteriaceae</taxon>
        <taxon>Poritiphilus</taxon>
    </lineage>
</organism>
<dbReference type="CDD" id="cd07563">
    <property type="entry name" value="Peptidase_S41_IRBP"/>
    <property type="match status" value="1"/>
</dbReference>
<dbReference type="SUPFAM" id="SSF52096">
    <property type="entry name" value="ClpP/crotonase"/>
    <property type="match status" value="1"/>
</dbReference>
<accession>A0A6L9EGQ5</accession>
<keyword evidence="3" id="KW-1185">Reference proteome</keyword>
<dbReference type="InterPro" id="IPR029045">
    <property type="entry name" value="ClpP/crotonase-like_dom_sf"/>
</dbReference>
<dbReference type="AlphaFoldDB" id="A0A6L9EGQ5"/>
<dbReference type="GO" id="GO:0006508">
    <property type="term" value="P:proteolysis"/>
    <property type="evidence" value="ECO:0007669"/>
    <property type="project" value="InterPro"/>
</dbReference>